<name>A0A0A8YIV0_ARUDO</name>
<dbReference type="EMBL" id="GBRH01272422">
    <property type="protein sequence ID" value="JAD25473.1"/>
    <property type="molecule type" value="Transcribed_RNA"/>
</dbReference>
<dbReference type="AlphaFoldDB" id="A0A0A8YIV0"/>
<evidence type="ECO:0000313" key="1">
    <source>
        <dbReference type="EMBL" id="JAD25473.1"/>
    </source>
</evidence>
<proteinExistence type="predicted"/>
<reference evidence="1" key="1">
    <citation type="submission" date="2014-09" db="EMBL/GenBank/DDBJ databases">
        <authorList>
            <person name="Magalhaes I.L.F."/>
            <person name="Oliveira U."/>
            <person name="Santos F.R."/>
            <person name="Vidigal T.H.D.A."/>
            <person name="Brescovit A.D."/>
            <person name="Santos A.J."/>
        </authorList>
    </citation>
    <scope>NUCLEOTIDE SEQUENCE</scope>
    <source>
        <tissue evidence="1">Shoot tissue taken approximately 20 cm above the soil surface</tissue>
    </source>
</reference>
<accession>A0A0A8YIV0</accession>
<sequence>MYVTMDHLGTSELFKFANLVSVYKPVESAMMYAQT</sequence>
<reference evidence="1" key="2">
    <citation type="journal article" date="2015" name="Data Brief">
        <title>Shoot transcriptome of the giant reed, Arundo donax.</title>
        <authorList>
            <person name="Barrero R.A."/>
            <person name="Guerrero F.D."/>
            <person name="Moolhuijzen P."/>
            <person name="Goolsby J.A."/>
            <person name="Tidwell J."/>
            <person name="Bellgard S.E."/>
            <person name="Bellgard M.I."/>
        </authorList>
    </citation>
    <scope>NUCLEOTIDE SEQUENCE</scope>
    <source>
        <tissue evidence="1">Shoot tissue taken approximately 20 cm above the soil surface</tissue>
    </source>
</reference>
<organism evidence="1">
    <name type="scientific">Arundo donax</name>
    <name type="common">Giant reed</name>
    <name type="synonym">Donax arundinaceus</name>
    <dbReference type="NCBI Taxonomy" id="35708"/>
    <lineage>
        <taxon>Eukaryota</taxon>
        <taxon>Viridiplantae</taxon>
        <taxon>Streptophyta</taxon>
        <taxon>Embryophyta</taxon>
        <taxon>Tracheophyta</taxon>
        <taxon>Spermatophyta</taxon>
        <taxon>Magnoliopsida</taxon>
        <taxon>Liliopsida</taxon>
        <taxon>Poales</taxon>
        <taxon>Poaceae</taxon>
        <taxon>PACMAD clade</taxon>
        <taxon>Arundinoideae</taxon>
        <taxon>Arundineae</taxon>
        <taxon>Arundo</taxon>
    </lineage>
</organism>
<protein>
    <submittedName>
        <fullName evidence="1">Uncharacterized protein</fullName>
    </submittedName>
</protein>